<evidence type="ECO:0000313" key="2">
    <source>
        <dbReference type="EMBL" id="SFI95554.1"/>
    </source>
</evidence>
<feature type="transmembrane region" description="Helical" evidence="1">
    <location>
        <begin position="20"/>
        <end position="40"/>
    </location>
</feature>
<dbReference type="AlphaFoldDB" id="A0A1I3MEJ9"/>
<reference evidence="2 3" key="1">
    <citation type="submission" date="2016-10" db="EMBL/GenBank/DDBJ databases">
        <authorList>
            <person name="de Groot N.N."/>
        </authorList>
    </citation>
    <scope>NUCLEOTIDE SEQUENCE [LARGE SCALE GENOMIC DNA]</scope>
    <source>
        <strain evidence="2 3">DSM 44778</strain>
    </source>
</reference>
<dbReference type="Proteomes" id="UP000199545">
    <property type="component" value="Unassembled WGS sequence"/>
</dbReference>
<dbReference type="EMBL" id="FORR01000003">
    <property type="protein sequence ID" value="SFI95554.1"/>
    <property type="molecule type" value="Genomic_DNA"/>
</dbReference>
<protein>
    <submittedName>
        <fullName evidence="2">Uncharacterized protein</fullName>
    </submittedName>
</protein>
<sequence>MPYMIPIKKQQQPRKLLRRLMTGCSIFVLSFLGWIGFIYLQQTTHAEPDQVYIMGTIGSYVFVFIFLLLLLYFIFSFVKLRCQPERLKRRFYIFVAFYLIASPLVLLCFDNYLLVTAKGIHYNPFLTVEGNKIKEWNQIEKLVLDYEIKNIPPKTHEDLRLRYMLYFKDGSTVDLNNVNSPLYKKSEFITIHRVLLKYKVPIQIMRPLPPSFQDKDSFIYQLFHQQYRPDDSRR</sequence>
<keyword evidence="1" id="KW-0472">Membrane</keyword>
<organism evidence="2 3">
    <name type="scientific">Thermoflavimicrobium dichotomicum</name>
    <dbReference type="NCBI Taxonomy" id="46223"/>
    <lineage>
        <taxon>Bacteria</taxon>
        <taxon>Bacillati</taxon>
        <taxon>Bacillota</taxon>
        <taxon>Bacilli</taxon>
        <taxon>Bacillales</taxon>
        <taxon>Thermoactinomycetaceae</taxon>
        <taxon>Thermoflavimicrobium</taxon>
    </lineage>
</organism>
<name>A0A1I3MEJ9_9BACL</name>
<keyword evidence="1" id="KW-0812">Transmembrane</keyword>
<gene>
    <name evidence="2" type="ORF">SAMN05421852_10341</name>
</gene>
<feature type="transmembrane region" description="Helical" evidence="1">
    <location>
        <begin position="52"/>
        <end position="78"/>
    </location>
</feature>
<proteinExistence type="predicted"/>
<keyword evidence="3" id="KW-1185">Reference proteome</keyword>
<evidence type="ECO:0000313" key="3">
    <source>
        <dbReference type="Proteomes" id="UP000199545"/>
    </source>
</evidence>
<evidence type="ECO:0000256" key="1">
    <source>
        <dbReference type="SAM" id="Phobius"/>
    </source>
</evidence>
<keyword evidence="1" id="KW-1133">Transmembrane helix</keyword>
<feature type="transmembrane region" description="Helical" evidence="1">
    <location>
        <begin position="90"/>
        <end position="114"/>
    </location>
</feature>
<accession>A0A1I3MEJ9</accession>